<accession>A0A1A9Z0D2</accession>
<evidence type="ECO:0000313" key="3">
    <source>
        <dbReference type="Proteomes" id="UP000092445"/>
    </source>
</evidence>
<feature type="chain" id="PRO_5008402502" evidence="1">
    <location>
        <begin position="29"/>
        <end position="220"/>
    </location>
</feature>
<dbReference type="EnsemblMetazoa" id="GPAI000177-RA">
    <property type="protein sequence ID" value="GPAI000177-PA"/>
    <property type="gene ID" value="GPAI000177"/>
</dbReference>
<keyword evidence="3" id="KW-1185">Reference proteome</keyword>
<keyword evidence="1" id="KW-0732">Signal</keyword>
<evidence type="ECO:0000256" key="1">
    <source>
        <dbReference type="SAM" id="SignalP"/>
    </source>
</evidence>
<name>A0A1A9Z0D2_GLOPL</name>
<protein>
    <submittedName>
        <fullName evidence="2">Uncharacterized protein</fullName>
    </submittedName>
</protein>
<sequence>MTIKVTPPRKRRLVSYFLFLLLNCWVLPSKKHVYTCQYRNCSHILHNSRHPFNLTDHLATSAYSPGTLNIAGQSSLFSIIQYKDWHGKREGQQMKQLGTRIKFEPRRGLHFLFHLNPTAVRVTSIINKMQVHSNPYRSSANVDTLYGLMIRIIYRIKKKTESITICLERSIAVYNFGRIAVSEVRASGLFVDDGSKKKEGLKTVLRQSLEKSQNSQTPHK</sequence>
<dbReference type="VEuPathDB" id="VectorBase:GPAI000177"/>
<dbReference type="AlphaFoldDB" id="A0A1A9Z0D2"/>
<feature type="signal peptide" evidence="1">
    <location>
        <begin position="1"/>
        <end position="28"/>
    </location>
</feature>
<reference evidence="2" key="2">
    <citation type="submission" date="2020-05" db="UniProtKB">
        <authorList>
            <consortium name="EnsemblMetazoa"/>
        </authorList>
    </citation>
    <scope>IDENTIFICATION</scope>
    <source>
        <strain evidence="2">IAEA</strain>
    </source>
</reference>
<reference evidence="3" key="1">
    <citation type="submission" date="2014-03" db="EMBL/GenBank/DDBJ databases">
        <authorList>
            <person name="Aksoy S."/>
            <person name="Warren W."/>
            <person name="Wilson R.K."/>
        </authorList>
    </citation>
    <scope>NUCLEOTIDE SEQUENCE [LARGE SCALE GENOMIC DNA]</scope>
    <source>
        <strain evidence="3">IAEA</strain>
    </source>
</reference>
<proteinExistence type="predicted"/>
<evidence type="ECO:0000313" key="2">
    <source>
        <dbReference type="EnsemblMetazoa" id="GPAI000177-PA"/>
    </source>
</evidence>
<dbReference type="Proteomes" id="UP000092445">
    <property type="component" value="Unassembled WGS sequence"/>
</dbReference>
<organism evidence="2 3">
    <name type="scientific">Glossina pallidipes</name>
    <name type="common">Tsetse fly</name>
    <dbReference type="NCBI Taxonomy" id="7398"/>
    <lineage>
        <taxon>Eukaryota</taxon>
        <taxon>Metazoa</taxon>
        <taxon>Ecdysozoa</taxon>
        <taxon>Arthropoda</taxon>
        <taxon>Hexapoda</taxon>
        <taxon>Insecta</taxon>
        <taxon>Pterygota</taxon>
        <taxon>Neoptera</taxon>
        <taxon>Endopterygota</taxon>
        <taxon>Diptera</taxon>
        <taxon>Brachycera</taxon>
        <taxon>Muscomorpha</taxon>
        <taxon>Hippoboscoidea</taxon>
        <taxon>Glossinidae</taxon>
        <taxon>Glossina</taxon>
    </lineage>
</organism>